<dbReference type="Proteomes" id="UP001163046">
    <property type="component" value="Unassembled WGS sequence"/>
</dbReference>
<evidence type="ECO:0000313" key="3">
    <source>
        <dbReference type="Proteomes" id="UP001163046"/>
    </source>
</evidence>
<gene>
    <name evidence="2" type="ORF">OS493_020847</name>
</gene>
<organism evidence="2 3">
    <name type="scientific">Desmophyllum pertusum</name>
    <dbReference type="NCBI Taxonomy" id="174260"/>
    <lineage>
        <taxon>Eukaryota</taxon>
        <taxon>Metazoa</taxon>
        <taxon>Cnidaria</taxon>
        <taxon>Anthozoa</taxon>
        <taxon>Hexacorallia</taxon>
        <taxon>Scleractinia</taxon>
        <taxon>Caryophylliina</taxon>
        <taxon>Caryophylliidae</taxon>
        <taxon>Desmophyllum</taxon>
    </lineage>
</organism>
<evidence type="ECO:0000313" key="2">
    <source>
        <dbReference type="EMBL" id="KAJ7331145.1"/>
    </source>
</evidence>
<comment type="caution">
    <text evidence="2">The sequence shown here is derived from an EMBL/GenBank/DDBJ whole genome shotgun (WGS) entry which is preliminary data.</text>
</comment>
<sequence>MDQLKDVPFTNTDQVIELLKDEGIDDMETLRTAHEDDLRKAGLKMGDIIKIRKLLASDVASQNTGDIFNSSLSSTESENEASKPIQQTLVKQDVKGQEFASSTKEGYSAKDMLQKSPVRTKRTKAQLYFRNLIRDCAREARIWQRAYTLPSIPDGRLHKFFELITTAAPQLAGHKADVRMSLSQALQNRRKYENDVKIGKRSTKSRKQKEVVTKEKSIVSHLQQKAPTGNQTSGLHIRNVLVEKNGISIVPDAPVLDDDNKLPFHHGEEVIVYKTTAKTCKLAKATYLGPKDISDKNDMYSLLQLKTKFSSLTDQDDIPLPAETIEGDTTLNQLMTNKHLEKTKKDDEPMVSVEKEKEEAQNGLPSSPIKGHDGKTLCMDQWVAVAYDDDFYVGKITLLSSKDEINVNFISKVKFGTYKWPKRKTLTA</sequence>
<reference evidence="2" key="1">
    <citation type="submission" date="2023-01" db="EMBL/GenBank/DDBJ databases">
        <title>Genome assembly of the deep-sea coral Lophelia pertusa.</title>
        <authorList>
            <person name="Herrera S."/>
            <person name="Cordes E."/>
        </authorList>
    </citation>
    <scope>NUCLEOTIDE SEQUENCE</scope>
    <source>
        <strain evidence="2">USNM1676648</strain>
        <tissue evidence="2">Polyp</tissue>
    </source>
</reference>
<feature type="region of interest" description="Disordered" evidence="1">
    <location>
        <begin position="340"/>
        <end position="369"/>
    </location>
</feature>
<dbReference type="OrthoDB" id="5970811at2759"/>
<protein>
    <submittedName>
        <fullName evidence="2">Uncharacterized protein</fullName>
    </submittedName>
</protein>
<dbReference type="EMBL" id="MU827790">
    <property type="protein sequence ID" value="KAJ7331145.1"/>
    <property type="molecule type" value="Genomic_DNA"/>
</dbReference>
<proteinExistence type="predicted"/>
<evidence type="ECO:0000256" key="1">
    <source>
        <dbReference type="SAM" id="MobiDB-lite"/>
    </source>
</evidence>
<name>A0A9W9YB62_9CNID</name>
<keyword evidence="3" id="KW-1185">Reference proteome</keyword>
<dbReference type="AlphaFoldDB" id="A0A9W9YB62"/>
<dbReference type="InterPro" id="IPR013761">
    <property type="entry name" value="SAM/pointed_sf"/>
</dbReference>
<accession>A0A9W9YB62</accession>
<feature type="compositionally biased region" description="Basic and acidic residues" evidence="1">
    <location>
        <begin position="340"/>
        <end position="360"/>
    </location>
</feature>
<dbReference type="Gene3D" id="1.10.150.50">
    <property type="entry name" value="Transcription Factor, Ets-1"/>
    <property type="match status" value="1"/>
</dbReference>